<comment type="similarity">
    <text evidence="2">Belongs to the RRP1 family.</text>
</comment>
<keyword evidence="3" id="KW-0539">Nucleus</keyword>
<dbReference type="AlphaFoldDB" id="I7I9R0"/>
<dbReference type="RefSeq" id="XP_012649882.1">
    <property type="nucleotide sequence ID" value="XM_012794428.1"/>
</dbReference>
<dbReference type="Proteomes" id="UP000002899">
    <property type="component" value="Chromosome IV"/>
</dbReference>
<dbReference type="VEuPathDB" id="PiroplasmaDB:BmR1_04g06385"/>
<gene>
    <name evidence="4" type="ORF">BmR1_04g06385</name>
</gene>
<reference evidence="4 5" key="2">
    <citation type="journal article" date="2013" name="PLoS ONE">
        <title>Whole genome mapping and re-organization of the nuclear and mitochondrial genomes of Babesia microti isolates.</title>
        <authorList>
            <person name="Cornillot E."/>
            <person name="Dassouli A."/>
            <person name="Garg A."/>
            <person name="Pachikara N."/>
            <person name="Randazzo S."/>
            <person name="Depoix D."/>
            <person name="Carcy B."/>
            <person name="Delbecq S."/>
            <person name="Frutos R."/>
            <person name="Silva J.C."/>
            <person name="Sutton R."/>
            <person name="Krause P.J."/>
            <person name="Mamoun C.B."/>
        </authorList>
    </citation>
    <scope>NUCLEOTIDE SEQUENCE [LARGE SCALE GENOMIC DNA]</scope>
    <source>
        <strain evidence="4 5">RI</strain>
    </source>
</reference>
<sequence>MTCPLTPLLPASSSEISDESDQMVCDVSNDINIGKKLSKICHRLAHPDVKIRSKGIKDVGKFIVNTPIIGTGAMKKLAIAIYFYIWSTDMPINQRQVSVKIAQLHNSFGDYRKSFSYFRAIFFALAENWSMIDKFRSDKMLLFVRIMVAEVLGFIHKSRYNKQILNHFSKLIQDPNGICSEKATGLTMHVIEVFIPEYKATIHENPTTKAYKGILLPFVKLSLGNNMNIVKHIHNKILTCLGDVFDNRTFLKSIVKKINMSPNKQARSLMEKTLKLYENSMDIDEVFPPIKIPKVHENIQSVLKNNCKNEHNKNKDLKVVFNLKNNKTTAFYKNQPPAKISSIAESVC</sequence>
<dbReference type="Pfam" id="PF05997">
    <property type="entry name" value="Nop52"/>
    <property type="match status" value="1"/>
</dbReference>
<organism evidence="4 5">
    <name type="scientific">Babesia microti (strain RI)</name>
    <dbReference type="NCBI Taxonomy" id="1133968"/>
    <lineage>
        <taxon>Eukaryota</taxon>
        <taxon>Sar</taxon>
        <taxon>Alveolata</taxon>
        <taxon>Apicomplexa</taxon>
        <taxon>Aconoidasida</taxon>
        <taxon>Piroplasmida</taxon>
        <taxon>Babesiidae</taxon>
        <taxon>Babesia</taxon>
    </lineage>
</organism>
<dbReference type="OrthoDB" id="2019504at2759"/>
<reference evidence="4 5" key="1">
    <citation type="journal article" date="2012" name="Nucleic Acids Res.">
        <title>Sequencing of the smallest Apicomplexan genome from the human pathogen Babesia microti.</title>
        <authorList>
            <person name="Cornillot E."/>
            <person name="Hadj-Kaddour K."/>
            <person name="Dassouli A."/>
            <person name="Noel B."/>
            <person name="Ranwez V."/>
            <person name="Vacherie B."/>
            <person name="Augagneur Y."/>
            <person name="Bres V."/>
            <person name="Duclos A."/>
            <person name="Randazzo S."/>
            <person name="Carcy B."/>
            <person name="Debierre-Grockiego F."/>
            <person name="Delbecq S."/>
            <person name="Moubri-Menage K."/>
            <person name="Shams-Eldin H."/>
            <person name="Usmani-Brown S."/>
            <person name="Bringaud F."/>
            <person name="Wincker P."/>
            <person name="Vivares C.P."/>
            <person name="Schwarz R.T."/>
            <person name="Schetters T.P."/>
            <person name="Krause P.J."/>
            <person name="Gorenflot A."/>
            <person name="Berry V."/>
            <person name="Barbe V."/>
            <person name="Ben Mamoun C."/>
        </authorList>
    </citation>
    <scope>NUCLEOTIDE SEQUENCE [LARGE SCALE GENOMIC DNA]</scope>
    <source>
        <strain evidence="4 5">RI</strain>
    </source>
</reference>
<evidence type="ECO:0000256" key="2">
    <source>
        <dbReference type="ARBA" id="ARBA00006374"/>
    </source>
</evidence>
<protein>
    <submittedName>
        <fullName evidence="4">RRP1, ribosomal RNA-processing protein 1</fullName>
    </submittedName>
</protein>
<dbReference type="InterPro" id="IPR010301">
    <property type="entry name" value="RRP1"/>
</dbReference>
<dbReference type="GO" id="GO:0030688">
    <property type="term" value="C:preribosome, small subunit precursor"/>
    <property type="evidence" value="ECO:0007669"/>
    <property type="project" value="InterPro"/>
</dbReference>
<proteinExistence type="inferred from homology"/>
<evidence type="ECO:0000256" key="3">
    <source>
        <dbReference type="ARBA" id="ARBA00023242"/>
    </source>
</evidence>
<evidence type="ECO:0000313" key="4">
    <source>
        <dbReference type="EMBL" id="CCF75474.1"/>
    </source>
</evidence>
<evidence type="ECO:0000256" key="1">
    <source>
        <dbReference type="ARBA" id="ARBA00004123"/>
    </source>
</evidence>
<dbReference type="EMBL" id="LN871599">
    <property type="protein sequence ID" value="CCF75474.1"/>
    <property type="molecule type" value="Genomic_DNA"/>
</dbReference>
<keyword evidence="5" id="KW-1185">Reference proteome</keyword>
<evidence type="ECO:0000313" key="5">
    <source>
        <dbReference type="Proteomes" id="UP000002899"/>
    </source>
</evidence>
<reference evidence="4 5" key="3">
    <citation type="journal article" date="2016" name="Sci. Rep.">
        <title>Genome-wide diversity and gene expression profiling of Babesia microti isolates identify polymorphic genes that mediate host-pathogen interactions.</title>
        <authorList>
            <person name="Silva J.C."/>
            <person name="Cornillot E."/>
            <person name="McCracken C."/>
            <person name="Usmani-Brown S."/>
            <person name="Dwivedi A."/>
            <person name="Ifeonu O.O."/>
            <person name="Crabtree J."/>
            <person name="Gotia H.T."/>
            <person name="Virji A.Z."/>
            <person name="Reynes C."/>
            <person name="Colinge J."/>
            <person name="Kumar V."/>
            <person name="Lawres L."/>
            <person name="Pazzi J.E."/>
            <person name="Pablo J.V."/>
            <person name="Hung C."/>
            <person name="Brancato J."/>
            <person name="Kumari P."/>
            <person name="Orvis J."/>
            <person name="Tretina K."/>
            <person name="Chibucos M."/>
            <person name="Ott S."/>
            <person name="Sadzewicz L."/>
            <person name="Sengamalay N."/>
            <person name="Shetty A.C."/>
            <person name="Su Q."/>
            <person name="Tallon L."/>
            <person name="Fraser C.M."/>
            <person name="Frutos R."/>
            <person name="Molina D.M."/>
            <person name="Krause P.J."/>
            <person name="Ben Mamoun C."/>
        </authorList>
    </citation>
    <scope>NUCLEOTIDE SEQUENCE [LARGE SCALE GENOMIC DNA]</scope>
    <source>
        <strain evidence="4 5">RI</strain>
    </source>
</reference>
<dbReference type="GO" id="GO:0005634">
    <property type="term" value="C:nucleus"/>
    <property type="evidence" value="ECO:0007669"/>
    <property type="project" value="UniProtKB-SubCell"/>
</dbReference>
<dbReference type="GeneID" id="24425922"/>
<dbReference type="KEGG" id="bmic:BmR1_04g06385"/>
<comment type="subcellular location">
    <subcellularLocation>
        <location evidence="1">Nucleus</location>
    </subcellularLocation>
</comment>
<dbReference type="GO" id="GO:0006364">
    <property type="term" value="P:rRNA processing"/>
    <property type="evidence" value="ECO:0007669"/>
    <property type="project" value="InterPro"/>
</dbReference>
<accession>I7I9R0</accession>
<name>I7I9R0_BABMR</name>